<accession>A0A8B8CZF1</accession>
<keyword evidence="1" id="KW-0472">Membrane</keyword>
<evidence type="ECO:0000313" key="2">
    <source>
        <dbReference type="Proteomes" id="UP000694844"/>
    </source>
</evidence>
<feature type="transmembrane region" description="Helical" evidence="1">
    <location>
        <begin position="119"/>
        <end position="138"/>
    </location>
</feature>
<dbReference type="KEGG" id="cvn:111122394"/>
<dbReference type="OrthoDB" id="6153865at2759"/>
<dbReference type="AlphaFoldDB" id="A0A8B8CZF1"/>
<feature type="transmembrane region" description="Helical" evidence="1">
    <location>
        <begin position="12"/>
        <end position="31"/>
    </location>
</feature>
<evidence type="ECO:0000313" key="3">
    <source>
        <dbReference type="RefSeq" id="XP_022319876.1"/>
    </source>
</evidence>
<dbReference type="RefSeq" id="XP_022319876.1">
    <property type="nucleotide sequence ID" value="XM_022464168.1"/>
</dbReference>
<sequence>MLLSRKLKIFGILTFVGVVLVTVSFVSPGWINVKESFDYVQNTEESIHLSAGLWYFSLCYQNSLPSWMTPRLFYDDRIMMGPPRKDRCEVHSYENYLDTNMVAGSIQHFSAVWLLETRILSSIGVFCAVLGFIGTIVFMRSQARSRCAGLLACISLSISGGTSIAAGLHVKSATTTNYNTVLEPNFYMPIPIKLIFPWGLVIGDYGGLLILISAIGHLCVMSRNKSDENGQIYQIHKGTNQGFVSVHPYTTIAPPEYHAFIGLKIPLVDSTENEETA</sequence>
<proteinExistence type="predicted"/>
<gene>
    <name evidence="3" type="primary">LOC111122394</name>
</gene>
<dbReference type="GeneID" id="111122394"/>
<keyword evidence="1" id="KW-0812">Transmembrane</keyword>
<feature type="transmembrane region" description="Helical" evidence="1">
    <location>
        <begin position="190"/>
        <end position="215"/>
    </location>
</feature>
<reference evidence="3" key="1">
    <citation type="submission" date="2025-08" db="UniProtKB">
        <authorList>
            <consortium name="RefSeq"/>
        </authorList>
    </citation>
    <scope>IDENTIFICATION</scope>
    <source>
        <tissue evidence="3">Whole sample</tissue>
    </source>
</reference>
<feature type="transmembrane region" description="Helical" evidence="1">
    <location>
        <begin position="150"/>
        <end position="170"/>
    </location>
</feature>
<keyword evidence="2" id="KW-1185">Reference proteome</keyword>
<dbReference type="Proteomes" id="UP000694844">
    <property type="component" value="Chromosome 2"/>
</dbReference>
<keyword evidence="1" id="KW-1133">Transmembrane helix</keyword>
<organism evidence="2 3">
    <name type="scientific">Crassostrea virginica</name>
    <name type="common">Eastern oyster</name>
    <dbReference type="NCBI Taxonomy" id="6565"/>
    <lineage>
        <taxon>Eukaryota</taxon>
        <taxon>Metazoa</taxon>
        <taxon>Spiralia</taxon>
        <taxon>Lophotrochozoa</taxon>
        <taxon>Mollusca</taxon>
        <taxon>Bivalvia</taxon>
        <taxon>Autobranchia</taxon>
        <taxon>Pteriomorphia</taxon>
        <taxon>Ostreida</taxon>
        <taxon>Ostreoidea</taxon>
        <taxon>Ostreidae</taxon>
        <taxon>Crassostrea</taxon>
    </lineage>
</organism>
<dbReference type="Gene3D" id="1.20.140.150">
    <property type="match status" value="1"/>
</dbReference>
<protein>
    <submittedName>
        <fullName evidence="3">Uncharacterized protein LOC111122394</fullName>
    </submittedName>
</protein>
<evidence type="ECO:0000256" key="1">
    <source>
        <dbReference type="SAM" id="Phobius"/>
    </source>
</evidence>
<name>A0A8B8CZF1_CRAVI</name>